<organism evidence="1 2">
    <name type="scientific">Shewanella electrica</name>
    <dbReference type="NCBI Taxonomy" id="515560"/>
    <lineage>
        <taxon>Bacteria</taxon>
        <taxon>Pseudomonadati</taxon>
        <taxon>Pseudomonadota</taxon>
        <taxon>Gammaproteobacteria</taxon>
        <taxon>Alteromonadales</taxon>
        <taxon>Shewanellaceae</taxon>
        <taxon>Shewanella</taxon>
    </lineage>
</organism>
<reference evidence="2" key="1">
    <citation type="submission" date="2023-07" db="EMBL/GenBank/DDBJ databases">
        <title>Shewanella mangrovi sp. nov., an acetaldehyde- degrading bacterium isolated from mangrove sediment.</title>
        <authorList>
            <person name="Liu Y."/>
        </authorList>
    </citation>
    <scope>NUCLEOTIDE SEQUENCE [LARGE SCALE GENOMIC DNA]</scope>
    <source>
        <strain evidence="2">C32</strain>
    </source>
</reference>
<sequence length="85" mass="8785">MQIQSAFSAGVQGLQNAQNGLMQATVEVAKPTENQQAQSGVEAPQTTDKTGAIVSALASERQGEASANVISRVNETIGSIIDIEV</sequence>
<name>A0ABT2FL87_9GAMM</name>
<dbReference type="EMBL" id="JAKOGG010000006">
    <property type="protein sequence ID" value="MCS4557033.1"/>
    <property type="molecule type" value="Genomic_DNA"/>
</dbReference>
<comment type="caution">
    <text evidence="1">The sequence shown here is derived from an EMBL/GenBank/DDBJ whole genome shotgun (WGS) entry which is preliminary data.</text>
</comment>
<gene>
    <name evidence="1" type="ORF">L9G74_11315</name>
</gene>
<protein>
    <submittedName>
        <fullName evidence="1">Chemotaxis protein</fullName>
    </submittedName>
</protein>
<keyword evidence="2" id="KW-1185">Reference proteome</keyword>
<evidence type="ECO:0000313" key="2">
    <source>
        <dbReference type="Proteomes" id="UP001201549"/>
    </source>
</evidence>
<accession>A0ABT2FL87</accession>
<dbReference type="RefSeq" id="WP_238896469.1">
    <property type="nucleotide sequence ID" value="NZ_JAKOGG010000006.1"/>
</dbReference>
<proteinExistence type="predicted"/>
<evidence type="ECO:0000313" key="1">
    <source>
        <dbReference type="EMBL" id="MCS4557033.1"/>
    </source>
</evidence>
<dbReference type="Proteomes" id="UP001201549">
    <property type="component" value="Unassembled WGS sequence"/>
</dbReference>